<keyword evidence="3 5" id="KW-1133">Transmembrane helix</keyword>
<evidence type="ECO:0000313" key="7">
    <source>
        <dbReference type="EMBL" id="KAH7067221.1"/>
    </source>
</evidence>
<feature type="transmembrane region" description="Helical" evidence="5">
    <location>
        <begin position="176"/>
        <end position="197"/>
    </location>
</feature>
<feature type="transmembrane region" description="Helical" evidence="5">
    <location>
        <begin position="144"/>
        <end position="167"/>
    </location>
</feature>
<evidence type="ECO:0000256" key="2">
    <source>
        <dbReference type="ARBA" id="ARBA00022692"/>
    </source>
</evidence>
<dbReference type="GO" id="GO:0005886">
    <property type="term" value="C:plasma membrane"/>
    <property type="evidence" value="ECO:0007669"/>
    <property type="project" value="TreeGrafter"/>
</dbReference>
<proteinExistence type="predicted"/>
<feature type="transmembrane region" description="Helical" evidence="5">
    <location>
        <begin position="115"/>
        <end position="132"/>
    </location>
</feature>
<evidence type="ECO:0000256" key="3">
    <source>
        <dbReference type="ARBA" id="ARBA00022989"/>
    </source>
</evidence>
<dbReference type="InterPro" id="IPR020846">
    <property type="entry name" value="MFS_dom"/>
</dbReference>
<gene>
    <name evidence="7" type="ORF">FB567DRAFT_258687</name>
</gene>
<feature type="transmembrane region" description="Helical" evidence="5">
    <location>
        <begin position="429"/>
        <end position="454"/>
    </location>
</feature>
<dbReference type="PROSITE" id="PS50850">
    <property type="entry name" value="MFS"/>
    <property type="match status" value="1"/>
</dbReference>
<feature type="transmembrane region" description="Helical" evidence="5">
    <location>
        <begin position="50"/>
        <end position="71"/>
    </location>
</feature>
<keyword evidence="4 5" id="KW-0472">Membrane</keyword>
<dbReference type="PANTHER" id="PTHR23502:SF50">
    <property type="entry name" value="TRANSPORTER, PUTATIVE (AFU_ORTHOLOGUE AFUA_5G00430)-RELATED"/>
    <property type="match status" value="1"/>
</dbReference>
<feature type="transmembrane region" description="Helical" evidence="5">
    <location>
        <begin position="203"/>
        <end position="223"/>
    </location>
</feature>
<feature type="transmembrane region" description="Helical" evidence="5">
    <location>
        <begin position="91"/>
        <end position="108"/>
    </location>
</feature>
<dbReference type="SUPFAM" id="SSF103473">
    <property type="entry name" value="MFS general substrate transporter"/>
    <property type="match status" value="1"/>
</dbReference>
<sequence length="542" mass="59745">MEEESNFWAPGTVRLAHATGSAAELILHPVPTSDPDDPLNWSTTRKTINFGLVSFFVLWTFVQLDIGFAAWGPMQEELGLTVDEMNKGVGINYGGLAIGCILFLPFVHKYGRRPLYLFSSALQLASVVWQAEVNTFGDLMGSNLISGLGGAISEAIVQITIADVFFVHQHGTMNGWFLLVTSIGTFLGPVASGYVIESQGWRWTWWWCVIFMTVNLFLVVFLFEESKYVPGSTSHNPTHGPLEQLREASMAGHFDHDTRALEKLEHNGSLGQSHLGSLRSATDSAIPRHTYRRRLRLVTPSTGSISHHFYQPIIVLFSFPAVTYAALTYGIVLASFAIITSVQAIYLIEPPYNFGADGIGLMNIAPFVGACAGFLLVSFVSDKSIFWLSKRNEGIYEPEMRLWLALMSTVLLPGAVLMFGIGLARGVQWAVLAVALGLFGFNLVIVSDVALSYVMDSYHEIIGDALVGIVFVRNVVSVLALFALTPWIDDMGVQDVHILTAAVCFAVLLLPVPLLVWGKRARIATAKRYERMLMRQPTHRTL</sequence>
<dbReference type="GO" id="GO:0022857">
    <property type="term" value="F:transmembrane transporter activity"/>
    <property type="evidence" value="ECO:0007669"/>
    <property type="project" value="InterPro"/>
</dbReference>
<evidence type="ECO:0000256" key="5">
    <source>
        <dbReference type="SAM" id="Phobius"/>
    </source>
</evidence>
<keyword evidence="8" id="KW-1185">Reference proteome</keyword>
<dbReference type="EMBL" id="JAGMVJ010000035">
    <property type="protein sequence ID" value="KAH7067221.1"/>
    <property type="molecule type" value="Genomic_DNA"/>
</dbReference>
<evidence type="ECO:0000256" key="4">
    <source>
        <dbReference type="ARBA" id="ARBA00023136"/>
    </source>
</evidence>
<evidence type="ECO:0000313" key="8">
    <source>
        <dbReference type="Proteomes" id="UP000813461"/>
    </source>
</evidence>
<dbReference type="Gene3D" id="1.20.1250.20">
    <property type="entry name" value="MFS general substrate transporter like domains"/>
    <property type="match status" value="1"/>
</dbReference>
<organism evidence="7 8">
    <name type="scientific">Paraphoma chrysanthemicola</name>
    <dbReference type="NCBI Taxonomy" id="798071"/>
    <lineage>
        <taxon>Eukaryota</taxon>
        <taxon>Fungi</taxon>
        <taxon>Dikarya</taxon>
        <taxon>Ascomycota</taxon>
        <taxon>Pezizomycotina</taxon>
        <taxon>Dothideomycetes</taxon>
        <taxon>Pleosporomycetidae</taxon>
        <taxon>Pleosporales</taxon>
        <taxon>Pleosporineae</taxon>
        <taxon>Phaeosphaeriaceae</taxon>
        <taxon>Paraphoma</taxon>
    </lineage>
</organism>
<keyword evidence="2 5" id="KW-0812">Transmembrane</keyword>
<comment type="caution">
    <text evidence="7">The sequence shown here is derived from an EMBL/GenBank/DDBJ whole genome shotgun (WGS) entry which is preliminary data.</text>
</comment>
<comment type="subcellular location">
    <subcellularLocation>
        <location evidence="1">Membrane</location>
        <topology evidence="1">Multi-pass membrane protein</topology>
    </subcellularLocation>
</comment>
<dbReference type="PANTHER" id="PTHR23502">
    <property type="entry name" value="MAJOR FACILITATOR SUPERFAMILY"/>
    <property type="match status" value="1"/>
</dbReference>
<protein>
    <submittedName>
        <fullName evidence="7">Major facilitator superfamily domain-containing protein</fullName>
    </submittedName>
</protein>
<feature type="domain" description="Major facilitator superfamily (MFS) profile" evidence="6">
    <location>
        <begin position="46"/>
        <end position="519"/>
    </location>
</feature>
<accession>A0A8K0VRD5</accession>
<feature type="transmembrane region" description="Helical" evidence="5">
    <location>
        <begin position="461"/>
        <end position="484"/>
    </location>
</feature>
<evidence type="ECO:0000259" key="6">
    <source>
        <dbReference type="PROSITE" id="PS50850"/>
    </source>
</evidence>
<feature type="transmembrane region" description="Helical" evidence="5">
    <location>
        <begin position="359"/>
        <end position="381"/>
    </location>
</feature>
<dbReference type="Pfam" id="PF07690">
    <property type="entry name" value="MFS_1"/>
    <property type="match status" value="1"/>
</dbReference>
<feature type="transmembrane region" description="Helical" evidence="5">
    <location>
        <begin position="496"/>
        <end position="518"/>
    </location>
</feature>
<dbReference type="AlphaFoldDB" id="A0A8K0VRD5"/>
<reference evidence="7" key="1">
    <citation type="journal article" date="2021" name="Nat. Commun.">
        <title>Genetic determinants of endophytism in the Arabidopsis root mycobiome.</title>
        <authorList>
            <person name="Mesny F."/>
            <person name="Miyauchi S."/>
            <person name="Thiergart T."/>
            <person name="Pickel B."/>
            <person name="Atanasova L."/>
            <person name="Karlsson M."/>
            <person name="Huettel B."/>
            <person name="Barry K.W."/>
            <person name="Haridas S."/>
            <person name="Chen C."/>
            <person name="Bauer D."/>
            <person name="Andreopoulos W."/>
            <person name="Pangilinan J."/>
            <person name="LaButti K."/>
            <person name="Riley R."/>
            <person name="Lipzen A."/>
            <person name="Clum A."/>
            <person name="Drula E."/>
            <person name="Henrissat B."/>
            <person name="Kohler A."/>
            <person name="Grigoriev I.V."/>
            <person name="Martin F.M."/>
            <person name="Hacquard S."/>
        </authorList>
    </citation>
    <scope>NUCLEOTIDE SEQUENCE</scope>
    <source>
        <strain evidence="7">MPI-SDFR-AT-0120</strain>
    </source>
</reference>
<dbReference type="OrthoDB" id="5215911at2759"/>
<evidence type="ECO:0000256" key="1">
    <source>
        <dbReference type="ARBA" id="ARBA00004141"/>
    </source>
</evidence>
<dbReference type="InterPro" id="IPR011701">
    <property type="entry name" value="MFS"/>
</dbReference>
<feature type="transmembrane region" description="Helical" evidence="5">
    <location>
        <begin position="313"/>
        <end position="339"/>
    </location>
</feature>
<dbReference type="InterPro" id="IPR036259">
    <property type="entry name" value="MFS_trans_sf"/>
</dbReference>
<dbReference type="Proteomes" id="UP000813461">
    <property type="component" value="Unassembled WGS sequence"/>
</dbReference>
<feature type="transmembrane region" description="Helical" evidence="5">
    <location>
        <begin position="402"/>
        <end position="423"/>
    </location>
</feature>
<name>A0A8K0VRD5_9PLEO</name>